<comment type="cofactor">
    <cofactor evidence="1">
        <name>Ca(2+)</name>
        <dbReference type="ChEBI" id="CHEBI:29108"/>
    </cofactor>
</comment>
<keyword evidence="11 16" id="KW-0786">Thiamine pyrophosphate</keyword>
<comment type="cofactor">
    <cofactor evidence="17">
        <name>Mg(2+)</name>
        <dbReference type="ChEBI" id="CHEBI:18420"/>
    </cofactor>
    <text evidence="17">Binds 1 Mg(2+) ion per subunit. Can also utilize other divalent metal cations, such as Ca(2+), Mn(2+) and Co(2+).</text>
</comment>
<comment type="similarity">
    <text evidence="4">Belongs to the transketolase family.</text>
</comment>
<dbReference type="GO" id="GO:0005829">
    <property type="term" value="C:cytosol"/>
    <property type="evidence" value="ECO:0007669"/>
    <property type="project" value="TreeGrafter"/>
</dbReference>
<dbReference type="HOGENOM" id="CLU_009227_0_0_10"/>
<feature type="domain" description="Transketolase-like pyrimidine-binding" evidence="19">
    <location>
        <begin position="337"/>
        <end position="507"/>
    </location>
</feature>
<dbReference type="InterPro" id="IPR029061">
    <property type="entry name" value="THDP-binding"/>
</dbReference>
<evidence type="ECO:0000256" key="1">
    <source>
        <dbReference type="ARBA" id="ARBA00001913"/>
    </source>
</evidence>
<organism evidence="20 21">
    <name type="scientific">Ignavibacterium album (strain DSM 19864 / JCM 16511 / NBRC 101810 / Mat9-16)</name>
    <dbReference type="NCBI Taxonomy" id="945713"/>
    <lineage>
        <taxon>Bacteria</taxon>
        <taxon>Pseudomonadati</taxon>
        <taxon>Ignavibacteriota</taxon>
        <taxon>Ignavibacteria</taxon>
        <taxon>Ignavibacteriales</taxon>
        <taxon>Ignavibacteriaceae</taxon>
        <taxon>Ignavibacterium</taxon>
    </lineage>
</organism>
<dbReference type="PANTHER" id="PTHR43522">
    <property type="entry name" value="TRANSKETOLASE"/>
    <property type="match status" value="1"/>
</dbReference>
<dbReference type="Gene3D" id="3.40.50.920">
    <property type="match status" value="1"/>
</dbReference>
<evidence type="ECO:0000256" key="4">
    <source>
        <dbReference type="ARBA" id="ARBA00007131"/>
    </source>
</evidence>
<feature type="site" description="Important for catalytic activity" evidence="18">
    <location>
        <position position="11"/>
    </location>
</feature>
<feature type="binding site" evidence="16">
    <location>
        <begin position="99"/>
        <end position="101"/>
    </location>
    <ligand>
        <name>thiamine diphosphate</name>
        <dbReference type="ChEBI" id="CHEBI:58937"/>
    </ligand>
</feature>
<evidence type="ECO:0000256" key="3">
    <source>
        <dbReference type="ARBA" id="ARBA00001941"/>
    </source>
</evidence>
<evidence type="ECO:0000313" key="21">
    <source>
        <dbReference type="Proteomes" id="UP000007394"/>
    </source>
</evidence>
<dbReference type="EC" id="2.2.1.1" evidence="6 13"/>
<dbReference type="PATRIC" id="fig|945713.3.peg.1970"/>
<comment type="subunit">
    <text evidence="5">Homodimer.</text>
</comment>
<gene>
    <name evidence="20" type="ordered locus">IALB_1965</name>
</gene>
<dbReference type="NCBIfam" id="TIGR00232">
    <property type="entry name" value="tktlase_bact"/>
    <property type="match status" value="1"/>
</dbReference>
<feature type="site" description="Important for catalytic activity" evidence="18">
    <location>
        <position position="246"/>
    </location>
</feature>
<accession>I0AL14</accession>
<feature type="binding site" evidence="16">
    <location>
        <position position="170"/>
    </location>
    <ligand>
        <name>thiamine diphosphate</name>
        <dbReference type="ChEBI" id="CHEBI:58937"/>
    </ligand>
</feature>
<evidence type="ECO:0000256" key="18">
    <source>
        <dbReference type="PIRSR" id="PIRSR605478-5"/>
    </source>
</evidence>
<dbReference type="SMART" id="SM00861">
    <property type="entry name" value="Transket_pyr"/>
    <property type="match status" value="1"/>
</dbReference>
<dbReference type="InterPro" id="IPR055152">
    <property type="entry name" value="Transketolase-like_C_2"/>
</dbReference>
<keyword evidence="9" id="KW-0106">Calcium</keyword>
<feature type="binding site" evidence="15">
    <location>
        <position position="246"/>
    </location>
    <ligand>
        <name>substrate</name>
    </ligand>
</feature>
<feature type="active site" description="Proton donor" evidence="14">
    <location>
        <position position="394"/>
    </location>
</feature>
<comment type="catalytic activity">
    <reaction evidence="12">
        <text>D-sedoheptulose 7-phosphate + D-glyceraldehyde 3-phosphate = aldehydo-D-ribose 5-phosphate + D-xylulose 5-phosphate</text>
        <dbReference type="Rhea" id="RHEA:10508"/>
        <dbReference type="ChEBI" id="CHEBI:57483"/>
        <dbReference type="ChEBI" id="CHEBI:57737"/>
        <dbReference type="ChEBI" id="CHEBI:58273"/>
        <dbReference type="ChEBI" id="CHEBI:59776"/>
        <dbReference type="EC" id="2.2.1.1"/>
    </reaction>
</comment>
<feature type="binding site" evidence="15">
    <location>
        <position position="11"/>
    </location>
    <ligand>
        <name>substrate</name>
    </ligand>
</feature>
<evidence type="ECO:0000256" key="16">
    <source>
        <dbReference type="PIRSR" id="PIRSR605478-3"/>
    </source>
</evidence>
<keyword evidence="10 17" id="KW-0460">Magnesium</keyword>
<dbReference type="Proteomes" id="UP000007394">
    <property type="component" value="Chromosome"/>
</dbReference>
<comment type="cofactor">
    <cofactor evidence="3">
        <name>Co(2+)</name>
        <dbReference type="ChEBI" id="CHEBI:48828"/>
    </cofactor>
</comment>
<evidence type="ECO:0000256" key="2">
    <source>
        <dbReference type="ARBA" id="ARBA00001936"/>
    </source>
</evidence>
<evidence type="ECO:0000256" key="11">
    <source>
        <dbReference type="ARBA" id="ARBA00023052"/>
    </source>
</evidence>
<evidence type="ECO:0000256" key="15">
    <source>
        <dbReference type="PIRSR" id="PIRSR605478-2"/>
    </source>
</evidence>
<dbReference type="Pfam" id="PF02779">
    <property type="entry name" value="Transket_pyr"/>
    <property type="match status" value="1"/>
</dbReference>
<evidence type="ECO:0000256" key="10">
    <source>
        <dbReference type="ARBA" id="ARBA00022842"/>
    </source>
</evidence>
<dbReference type="FunFam" id="3.40.50.920:FF:000003">
    <property type="entry name" value="Transketolase"/>
    <property type="match status" value="1"/>
</dbReference>
<keyword evidence="8 17" id="KW-0479">Metal-binding</keyword>
<feature type="binding site" evidence="15">
    <location>
        <position position="502"/>
    </location>
    <ligand>
        <name>substrate</name>
    </ligand>
</feature>
<feature type="binding site" evidence="15">
    <location>
        <position position="443"/>
    </location>
    <ligand>
        <name>substrate</name>
    </ligand>
</feature>
<evidence type="ECO:0000256" key="12">
    <source>
        <dbReference type="ARBA" id="ARBA00049473"/>
    </source>
</evidence>
<dbReference type="CDD" id="cd07033">
    <property type="entry name" value="TPP_PYR_DXS_TK_like"/>
    <property type="match status" value="1"/>
</dbReference>
<feature type="binding site" evidence="15">
    <location>
        <position position="455"/>
    </location>
    <ligand>
        <name>substrate</name>
    </ligand>
</feature>
<dbReference type="SUPFAM" id="SSF52922">
    <property type="entry name" value="TK C-terminal domain-like"/>
    <property type="match status" value="1"/>
</dbReference>
<feature type="binding site" evidence="16">
    <location>
        <position position="246"/>
    </location>
    <ligand>
        <name>thiamine diphosphate</name>
        <dbReference type="ChEBI" id="CHEBI:58937"/>
    </ligand>
</feature>
<dbReference type="InterPro" id="IPR005474">
    <property type="entry name" value="Transketolase_N"/>
</dbReference>
<dbReference type="KEGG" id="ial:IALB_1965"/>
<feature type="binding site" evidence="17">
    <location>
        <position position="140"/>
    </location>
    <ligand>
        <name>Mg(2+)</name>
        <dbReference type="ChEBI" id="CHEBI:18420"/>
    </ligand>
</feature>
<feature type="binding site" evidence="15">
    <location>
        <position position="451"/>
    </location>
    <ligand>
        <name>substrate</name>
    </ligand>
</feature>
<evidence type="ECO:0000256" key="5">
    <source>
        <dbReference type="ARBA" id="ARBA00011738"/>
    </source>
</evidence>
<evidence type="ECO:0000259" key="19">
    <source>
        <dbReference type="SMART" id="SM00861"/>
    </source>
</evidence>
<proteinExistence type="inferred from homology"/>
<evidence type="ECO:0000313" key="20">
    <source>
        <dbReference type="EMBL" id="AFH49671.1"/>
    </source>
</evidence>
<feature type="binding site" evidence="16">
    <location>
        <position position="51"/>
    </location>
    <ligand>
        <name>thiamine diphosphate</name>
        <dbReference type="ChEBI" id="CHEBI:58937"/>
    </ligand>
</feature>
<evidence type="ECO:0000256" key="6">
    <source>
        <dbReference type="ARBA" id="ARBA00013152"/>
    </source>
</evidence>
<dbReference type="InterPro" id="IPR020826">
    <property type="entry name" value="Transketolase_BS"/>
</dbReference>
<feature type="binding site" evidence="17">
    <location>
        <position position="172"/>
    </location>
    <ligand>
        <name>Mg(2+)</name>
        <dbReference type="ChEBI" id="CHEBI:18420"/>
    </ligand>
</feature>
<dbReference type="FunFam" id="3.40.50.970:FF:000045">
    <property type="entry name" value="Transketolase"/>
    <property type="match status" value="1"/>
</dbReference>
<dbReference type="GO" id="GO:0004802">
    <property type="term" value="F:transketolase activity"/>
    <property type="evidence" value="ECO:0007669"/>
    <property type="project" value="UniProtKB-UniRule"/>
</dbReference>
<dbReference type="Gene3D" id="3.40.50.970">
    <property type="match status" value="2"/>
</dbReference>
<dbReference type="AlphaFoldDB" id="I0AL14"/>
<dbReference type="Pfam" id="PF22613">
    <property type="entry name" value="Transketolase_C_1"/>
    <property type="match status" value="1"/>
</dbReference>
<evidence type="ECO:0000256" key="8">
    <source>
        <dbReference type="ARBA" id="ARBA00022723"/>
    </source>
</evidence>
<evidence type="ECO:0000256" key="9">
    <source>
        <dbReference type="ARBA" id="ARBA00022837"/>
    </source>
</evidence>
<sequence>MDAVQAANSGHPGTPMALAPLAFTLYDKFMKFNPQNHTWFNRDKFILSAGHASMLLYSTLHITGYDVTLEDIKTFRQLHSKCAGHPEYGHTPGVETTTGPLGQGVATSVGFAIAQKWLAARYNKPNYNLIDYKIYAVAGDGCIMEGISGESASLAGHLGLDNLIWFYDNNHITIEGDTKLTFSEDVATRFIAYGWNVQRVGDVNDLEVLSRAIKIANNEKGRPSLIIVDSHIAYGAPTKQDTHGAHGSPLGEDEIKETKKFYGWDPEKKFFVPDEVKEYTKQIIERGKKQNEEWNKMFAEYEKEYPELAVELKLIMNREMPKDWDCCIPKFEANTKISGRAASGKVLNAIADHIPFMIGGSADLSPSTLTDIKSAKSFEKGNYSGRNLHFGIREHAMGAILNGISLSGLKTYGSTFLVFSDYARASIRLSALMNLPVTYIFTHDSIGVGEDGPTHQPIEHIASLRAIPNLEVIRPADANEVAVMWKYIMESKNTPTALILSRQDLPVFDRTRYASADGALKGGYILADSEGTPDVILIATGSEVQLAVDAYEELKKEGIKARVVSMPNWNLYERQSPEYWESVLPSNVKARVAIEAGSTFGWRRFVGLHGDGEVLGMRTFGASGKINDLLKEFGLTVDAVVVAAKRLVKK</sequence>
<feature type="binding site" evidence="15">
    <location>
        <position position="340"/>
    </location>
    <ligand>
        <name>substrate</name>
    </ligand>
</feature>
<protein>
    <recommendedName>
        <fullName evidence="6 13">Transketolase</fullName>
        <ecNumber evidence="6 13">2.2.1.1</ecNumber>
    </recommendedName>
</protein>
<dbReference type="GO" id="GO:0006098">
    <property type="term" value="P:pentose-phosphate shunt"/>
    <property type="evidence" value="ECO:0007669"/>
    <property type="project" value="TreeGrafter"/>
</dbReference>
<dbReference type="PROSITE" id="PS00802">
    <property type="entry name" value="TRANSKETOLASE_2"/>
    <property type="match status" value="1"/>
</dbReference>
<evidence type="ECO:0000256" key="13">
    <source>
        <dbReference type="NCBIfam" id="TIGR00232"/>
    </source>
</evidence>
<evidence type="ECO:0000256" key="7">
    <source>
        <dbReference type="ARBA" id="ARBA00022679"/>
    </source>
</evidence>
<dbReference type="FunFam" id="3.40.50.970:FF:000004">
    <property type="entry name" value="Transketolase"/>
    <property type="match status" value="1"/>
</dbReference>
<feature type="binding site" evidence="17">
    <location>
        <position position="170"/>
    </location>
    <ligand>
        <name>Mg(2+)</name>
        <dbReference type="ChEBI" id="CHEBI:18420"/>
    </ligand>
</feature>
<feature type="binding site" evidence="16">
    <location>
        <position position="141"/>
    </location>
    <ligand>
        <name>thiamine diphosphate</name>
        <dbReference type="ChEBI" id="CHEBI:58937"/>
    </ligand>
</feature>
<dbReference type="InterPro" id="IPR009014">
    <property type="entry name" value="Transketo_C/PFOR_II"/>
</dbReference>
<keyword evidence="21" id="KW-1185">Reference proteome</keyword>
<keyword evidence="7" id="KW-0808">Transferase</keyword>
<dbReference type="InterPro" id="IPR005478">
    <property type="entry name" value="Transketolase_bac-like"/>
</dbReference>
<dbReference type="SUPFAM" id="SSF52518">
    <property type="entry name" value="Thiamin diphosphate-binding fold (THDP-binding)"/>
    <property type="match status" value="2"/>
</dbReference>
<comment type="cofactor">
    <cofactor evidence="16">
        <name>thiamine diphosphate</name>
        <dbReference type="ChEBI" id="CHEBI:58937"/>
    </cofactor>
    <text evidence="16">Binds 1 thiamine pyrophosphate per subunit. During the reaction, the substrate forms a covalent intermediate with the cofactor.</text>
</comment>
<dbReference type="eggNOG" id="COG0021">
    <property type="taxonomic scope" value="Bacteria"/>
</dbReference>
<name>I0AL14_IGNAJ</name>
<dbReference type="InterPro" id="IPR005475">
    <property type="entry name" value="Transketolase-like_Pyr-bd"/>
</dbReference>
<dbReference type="Pfam" id="PF00456">
    <property type="entry name" value="Transketolase_N"/>
    <property type="match status" value="1"/>
</dbReference>
<dbReference type="InterPro" id="IPR033247">
    <property type="entry name" value="Transketolase_fam"/>
</dbReference>
<dbReference type="PANTHER" id="PTHR43522:SF2">
    <property type="entry name" value="TRANSKETOLASE 1-RELATED"/>
    <property type="match status" value="1"/>
</dbReference>
<feature type="binding site" evidence="16">
    <location>
        <position position="419"/>
    </location>
    <ligand>
        <name>thiamine diphosphate</name>
        <dbReference type="ChEBI" id="CHEBI:58937"/>
    </ligand>
</feature>
<dbReference type="GO" id="GO:0046872">
    <property type="term" value="F:metal ion binding"/>
    <property type="evidence" value="ECO:0007669"/>
    <property type="project" value="UniProtKB-KW"/>
</dbReference>
<reference evidence="20 21" key="1">
    <citation type="journal article" date="2012" name="Front. Microbiol.">
        <title>Complete genome of Ignavibacterium album, a metabolically versatile, flagellated, facultative anaerobe from the phylum Chlorobi.</title>
        <authorList>
            <person name="Liu Z."/>
            <person name="Frigaard N.-U."/>
            <person name="Vogl K."/>
            <person name="Iino T."/>
            <person name="Ohkuma M."/>
            <person name="Overmann J."/>
            <person name="Bryant D.A."/>
        </authorList>
    </citation>
    <scope>NUCLEOTIDE SEQUENCE [LARGE SCALE GENOMIC DNA]</scope>
    <source>
        <strain evidence="21">DSM 19864 / JCM 16511 / NBRC 101810 / Mat9-16</strain>
    </source>
</reference>
<dbReference type="EMBL" id="CP003418">
    <property type="protein sequence ID" value="AFH49671.1"/>
    <property type="molecule type" value="Genomic_DNA"/>
</dbReference>
<evidence type="ECO:0000256" key="17">
    <source>
        <dbReference type="PIRSR" id="PIRSR605478-4"/>
    </source>
</evidence>
<evidence type="ECO:0000256" key="14">
    <source>
        <dbReference type="PIRSR" id="PIRSR605478-1"/>
    </source>
</evidence>
<feature type="binding site" evidence="15">
    <location>
        <position position="367"/>
    </location>
    <ligand>
        <name>substrate</name>
    </ligand>
</feature>
<dbReference type="STRING" id="945713.IALB_1965"/>
<comment type="cofactor">
    <cofactor evidence="2">
        <name>Mn(2+)</name>
        <dbReference type="ChEBI" id="CHEBI:29035"/>
    </cofactor>
</comment>
<dbReference type="CDD" id="cd02012">
    <property type="entry name" value="TPP_TK"/>
    <property type="match status" value="1"/>
</dbReference>